<dbReference type="KEGG" id="pib:BBD41_09650"/>
<dbReference type="Pfam" id="PF25735">
    <property type="entry name" value="Phage_L5_gp82"/>
    <property type="match status" value="1"/>
</dbReference>
<organism evidence="1">
    <name type="scientific">Paenibacillus ihbetae</name>
    <dbReference type="NCBI Taxonomy" id="1870820"/>
    <lineage>
        <taxon>Bacteria</taxon>
        <taxon>Bacillati</taxon>
        <taxon>Bacillota</taxon>
        <taxon>Bacilli</taxon>
        <taxon>Bacillales</taxon>
        <taxon>Paenibacillaceae</taxon>
        <taxon>Paenibacillus</taxon>
    </lineage>
</organism>
<accession>A0A1B2DYL3</accession>
<dbReference type="InterPro" id="IPR058002">
    <property type="entry name" value="Gp82"/>
</dbReference>
<evidence type="ECO:0000313" key="1">
    <source>
        <dbReference type="EMBL" id="ANY72828.1"/>
    </source>
</evidence>
<gene>
    <name evidence="1" type="ORF">BBD41_09650</name>
</gene>
<sequence>MRRVEECLLVEDGQKVLVALHLHKQCFSIRLASTRKVAGYTDRIVVSDVRFPVSPSGRLRVLKEKKKNVHAFVLGKYLQEMQNLSRLNFREAYYNPYQCSGFVDRETSRLIEFADYAICENKRVYYLVL</sequence>
<protein>
    <submittedName>
        <fullName evidence="1">Uncharacterized protein</fullName>
    </submittedName>
</protein>
<name>A0A1B2DYL3_9BACL</name>
<reference evidence="1" key="1">
    <citation type="submission" date="2016-08" db="EMBL/GenBank/DDBJ databases">
        <title>Complete Genome Seqeunce of Paenibacillus sp. nov. IHBB 9852 from high altitute lake of Indian trans-Himalayas.</title>
        <authorList>
            <person name="Kiran S."/>
            <person name="Swarnkar M.K."/>
            <person name="Rana A."/>
            <person name="Tewari R."/>
            <person name="Gulati A."/>
        </authorList>
    </citation>
    <scope>NUCLEOTIDE SEQUENCE [LARGE SCALE GENOMIC DNA]</scope>
    <source>
        <strain evidence="1">IHBB 9852</strain>
    </source>
</reference>
<dbReference type="AlphaFoldDB" id="A0A1B2DYL3"/>
<dbReference type="GeneID" id="48308505"/>
<dbReference type="RefSeq" id="WP_099477448.1">
    <property type="nucleotide sequence ID" value="NZ_CP016809.1"/>
</dbReference>
<dbReference type="EMBL" id="CP016809">
    <property type="protein sequence ID" value="ANY72828.1"/>
    <property type="molecule type" value="Genomic_DNA"/>
</dbReference>
<proteinExistence type="predicted"/>